<dbReference type="InterPro" id="IPR015943">
    <property type="entry name" value="WD40/YVTN_repeat-like_dom_sf"/>
</dbReference>
<dbReference type="CDD" id="cd00146">
    <property type="entry name" value="PKD"/>
    <property type="match status" value="1"/>
</dbReference>
<evidence type="ECO:0000256" key="3">
    <source>
        <dbReference type="ARBA" id="ARBA00022553"/>
    </source>
</evidence>
<keyword evidence="13" id="KW-1185">Reference proteome</keyword>
<dbReference type="InterPro" id="IPR018062">
    <property type="entry name" value="HTH_AraC-typ_CS"/>
</dbReference>
<dbReference type="InterPro" id="IPR013783">
    <property type="entry name" value="Ig-like_fold"/>
</dbReference>
<organism evidence="12 13">
    <name type="scientific">Nibrella saemangeumensis</name>
    <dbReference type="NCBI Taxonomy" id="1084526"/>
    <lineage>
        <taxon>Bacteria</taxon>
        <taxon>Pseudomonadati</taxon>
        <taxon>Bacteroidota</taxon>
        <taxon>Cytophagia</taxon>
        <taxon>Cytophagales</taxon>
        <taxon>Spirosomataceae</taxon>
        <taxon>Nibrella</taxon>
    </lineage>
</organism>
<keyword evidence="8" id="KW-0472">Membrane</keyword>
<dbReference type="InterPro" id="IPR036890">
    <property type="entry name" value="HATPase_C_sf"/>
</dbReference>
<dbReference type="PRINTS" id="PR00344">
    <property type="entry name" value="BCTRLSENSOR"/>
</dbReference>
<evidence type="ECO:0000256" key="5">
    <source>
        <dbReference type="ARBA" id="ARBA00023125"/>
    </source>
</evidence>
<dbReference type="InterPro" id="IPR011123">
    <property type="entry name" value="Y_Y_Y"/>
</dbReference>
<dbReference type="PANTHER" id="PTHR43547:SF2">
    <property type="entry name" value="HYBRID SIGNAL TRANSDUCTION HISTIDINE KINASE C"/>
    <property type="match status" value="1"/>
</dbReference>
<dbReference type="CDD" id="cd00082">
    <property type="entry name" value="HisKA"/>
    <property type="match status" value="1"/>
</dbReference>
<dbReference type="Pfam" id="PF07495">
    <property type="entry name" value="Y_Y_Y"/>
    <property type="match status" value="1"/>
</dbReference>
<dbReference type="SUPFAM" id="SSF63829">
    <property type="entry name" value="Calcium-dependent phosphotriesterase"/>
    <property type="match status" value="2"/>
</dbReference>
<dbReference type="PROSITE" id="PS50110">
    <property type="entry name" value="RESPONSE_REGULATORY"/>
    <property type="match status" value="1"/>
</dbReference>
<feature type="domain" description="HTH araC/xylS-type" evidence="9">
    <location>
        <begin position="1182"/>
        <end position="1280"/>
    </location>
</feature>
<dbReference type="CDD" id="cd17574">
    <property type="entry name" value="REC_OmpR"/>
    <property type="match status" value="1"/>
</dbReference>
<protein>
    <recommendedName>
        <fullName evidence="2">histidine kinase</fullName>
        <ecNumber evidence="2">2.7.13.3</ecNumber>
    </recommendedName>
</protein>
<evidence type="ECO:0000256" key="1">
    <source>
        <dbReference type="ARBA" id="ARBA00000085"/>
    </source>
</evidence>
<dbReference type="SUPFAM" id="SSF55874">
    <property type="entry name" value="ATPase domain of HSP90 chaperone/DNA topoisomerase II/histidine kinase"/>
    <property type="match status" value="1"/>
</dbReference>
<dbReference type="InterPro" id="IPR009057">
    <property type="entry name" value="Homeodomain-like_sf"/>
</dbReference>
<dbReference type="InterPro" id="IPR003661">
    <property type="entry name" value="HisK_dim/P_dom"/>
</dbReference>
<dbReference type="PROSITE" id="PS01124">
    <property type="entry name" value="HTH_ARAC_FAMILY_2"/>
    <property type="match status" value="1"/>
</dbReference>
<dbReference type="EC" id="2.7.13.3" evidence="2"/>
<evidence type="ECO:0000259" key="9">
    <source>
        <dbReference type="PROSITE" id="PS01124"/>
    </source>
</evidence>
<feature type="transmembrane region" description="Helical" evidence="8">
    <location>
        <begin position="724"/>
        <end position="742"/>
    </location>
</feature>
<dbReference type="PANTHER" id="PTHR43547">
    <property type="entry name" value="TWO-COMPONENT HISTIDINE KINASE"/>
    <property type="match status" value="1"/>
</dbReference>
<proteinExistence type="predicted"/>
<evidence type="ECO:0000256" key="6">
    <source>
        <dbReference type="ARBA" id="ARBA00023163"/>
    </source>
</evidence>
<evidence type="ECO:0000256" key="8">
    <source>
        <dbReference type="SAM" id="Phobius"/>
    </source>
</evidence>
<feature type="modified residue" description="4-aspartylphosphate" evidence="7">
    <location>
        <position position="1086"/>
    </location>
</feature>
<dbReference type="PROSITE" id="PS00041">
    <property type="entry name" value="HTH_ARAC_FAMILY_1"/>
    <property type="match status" value="1"/>
</dbReference>
<dbReference type="Pfam" id="PF12833">
    <property type="entry name" value="HTH_18"/>
    <property type="match status" value="1"/>
</dbReference>
<dbReference type="InterPro" id="IPR036097">
    <property type="entry name" value="HisK_dim/P_sf"/>
</dbReference>
<dbReference type="Gene3D" id="2.60.40.10">
    <property type="entry name" value="Immunoglobulins"/>
    <property type="match status" value="1"/>
</dbReference>
<dbReference type="Gene3D" id="3.40.50.2300">
    <property type="match status" value="1"/>
</dbReference>
<evidence type="ECO:0000313" key="13">
    <source>
        <dbReference type="Proteomes" id="UP001501175"/>
    </source>
</evidence>
<dbReference type="CDD" id="cd16922">
    <property type="entry name" value="HATPase_EvgS-ArcB-TorS-like"/>
    <property type="match status" value="1"/>
</dbReference>
<gene>
    <name evidence="12" type="ORF">GCM10023189_18730</name>
</gene>
<evidence type="ECO:0000313" key="12">
    <source>
        <dbReference type="EMBL" id="GAA4453527.1"/>
    </source>
</evidence>
<dbReference type="InterPro" id="IPR003594">
    <property type="entry name" value="HATPase_dom"/>
</dbReference>
<dbReference type="SUPFAM" id="SSF46689">
    <property type="entry name" value="Homeodomain-like"/>
    <property type="match status" value="1"/>
</dbReference>
<keyword evidence="8" id="KW-0812">Transmembrane</keyword>
<dbReference type="EMBL" id="BAABHD010000022">
    <property type="protein sequence ID" value="GAA4453527.1"/>
    <property type="molecule type" value="Genomic_DNA"/>
</dbReference>
<keyword evidence="4" id="KW-0805">Transcription regulation</keyword>
<evidence type="ECO:0000256" key="4">
    <source>
        <dbReference type="ARBA" id="ARBA00023015"/>
    </source>
</evidence>
<dbReference type="SMART" id="SM00388">
    <property type="entry name" value="HisKA"/>
    <property type="match status" value="1"/>
</dbReference>
<dbReference type="Pfam" id="PF02518">
    <property type="entry name" value="HATPase_c"/>
    <property type="match status" value="1"/>
</dbReference>
<dbReference type="Gene3D" id="1.10.10.60">
    <property type="entry name" value="Homeodomain-like"/>
    <property type="match status" value="1"/>
</dbReference>
<dbReference type="Gene3D" id="3.30.565.10">
    <property type="entry name" value="Histidine kinase-like ATPase, C-terminal domain"/>
    <property type="match status" value="1"/>
</dbReference>
<keyword evidence="6" id="KW-0804">Transcription</keyword>
<dbReference type="InterPro" id="IPR011006">
    <property type="entry name" value="CheY-like_superfamily"/>
</dbReference>
<dbReference type="PROSITE" id="PS50109">
    <property type="entry name" value="HIS_KIN"/>
    <property type="match status" value="1"/>
</dbReference>
<comment type="catalytic activity">
    <reaction evidence="1">
        <text>ATP + protein L-histidine = ADP + protein N-phospho-L-histidine.</text>
        <dbReference type="EC" id="2.7.13.3"/>
    </reaction>
</comment>
<sequence length="1287" mass="146646">MQDHRGFIWAATQDGLCRYDGHTVKVYRHVPGDSTSLPFSNIGMLVEDAHQQLWVKSETTQLAVKDNATGRFRSVDIPRLNQLFSTPTNINCLHPDLDGGMWLGMASHGLQYISPDRTYLTSFHRPSPNALPADTVWGIWQDKDRTLWVGTEKGLFRRRSDQGSFQPVPLPGNTSPIVFRVSRRPDGRLVAGLKQRVVVLSRQGMAEWDITLPEKPIIHNQRARRVTQIAHDQHGYTYIYGNNQLYRFRDQPVLEEINWEPKGTLPNESDRFKLVSSLLLDRSEGLWLGTIGYGLVYINLREPQFQPGPYQVNFHTDLLTSYFGLKPEQIPARLQSTSAYQIRYLTQSDGSMWLSNPSFLYHYRPQTRTFEEISLPPIPNPPPNADNLGSFSLASDPQETLWGVQDNYLFSYQPDIRKWQLLPIEPSPTVRMYLSVDAQTCWAPTWGSGLWAYDRRTGQTRWYRHSDSPTSLPSDKLLMVVQDPKRSDYLWLSTTESGMCHFNKRTGRCTRYSTQNGLPNDVVYCIIPDEAGFLWLSTKKGICRFDPASGKVITFYAEDGLQGDEFNRYHGVRMPDGTIFMGGVDGITRFLPRLIQKQDHYQPTVALTELWINNQVAEPNQENSPLQHLINETDQLTLPHNQNFLSLGFAAMQYNDPSATRYRYQLVNYNTEWVPAGEARTAVFTGLPPGEYTFRVNATNTLGVWSSHIKTLRITIRPPLWATWWAYLGYVLLAGAGLYGFITYRLKQTRLQQEALFQRREAEQLRRLNDIKTRFFSNITHEFRTPLTLIQAPTEQLLNEIREPQQVRNLETIQRNAHQLQRLINQMLDLAKLEADAMTVTLSRGDLGLFLTSLVEPFQPKAQQKSIRLTADMEPTVNESWFDREKLEMIVFNLLANALKFTPAHGEVHLQARRADGQLMLTVHDTGIGIRPEQLPHIFDRFYQGDDSSTRLYRGTGIGLALVKELVDLLKGEVQVSSEIGKGTTFSVRLPLLSQPAAAVISPSENQSLPIRQKPDLAPGSAVTENSKTATLAEGPMILLAEDNTELADFIENLLRQVDYRVWRADNGQDALQIAQTNIPDLIVSDVMMPQMDGFELCEHLKQDERTNHIGVLLLTARSAPDSRLTGLRHGADDYITKPFGAEELLLRIQNRLTYQQRLRDHIRQTLTADVIPARLDDPFLQRIYDLLGRHLDDASFGVDTLAEELNMSRMTLNRKLKAVSNLLPNELIRNYRLQRGAELLRSGTSIAEAAYAVGFESPQYFSTCFKELYDCTPSSYVVQQSERPSK</sequence>
<evidence type="ECO:0000256" key="2">
    <source>
        <dbReference type="ARBA" id="ARBA00012438"/>
    </source>
</evidence>
<dbReference type="Pfam" id="PF00072">
    <property type="entry name" value="Response_reg"/>
    <property type="match status" value="1"/>
</dbReference>
<dbReference type="RefSeq" id="WP_345242823.1">
    <property type="nucleotide sequence ID" value="NZ_BAABHD010000022.1"/>
</dbReference>
<feature type="domain" description="Histidine kinase" evidence="10">
    <location>
        <begin position="778"/>
        <end position="994"/>
    </location>
</feature>
<keyword evidence="3 7" id="KW-0597">Phosphoprotein</keyword>
<evidence type="ECO:0000259" key="11">
    <source>
        <dbReference type="PROSITE" id="PS50110"/>
    </source>
</evidence>
<evidence type="ECO:0000256" key="7">
    <source>
        <dbReference type="PROSITE-ProRule" id="PRU00169"/>
    </source>
</evidence>
<dbReference type="InterPro" id="IPR004358">
    <property type="entry name" value="Sig_transdc_His_kin-like_C"/>
</dbReference>
<dbReference type="Gene3D" id="2.130.10.10">
    <property type="entry name" value="YVTN repeat-like/Quinoprotein amine dehydrogenase"/>
    <property type="match status" value="3"/>
</dbReference>
<dbReference type="SMART" id="SM00387">
    <property type="entry name" value="HATPase_c"/>
    <property type="match status" value="1"/>
</dbReference>
<dbReference type="Gene3D" id="1.10.287.130">
    <property type="match status" value="1"/>
</dbReference>
<accession>A0ABP8MQ55</accession>
<keyword evidence="8" id="KW-1133">Transmembrane helix</keyword>
<reference evidence="13" key="1">
    <citation type="journal article" date="2019" name="Int. J. Syst. Evol. Microbiol.">
        <title>The Global Catalogue of Microorganisms (GCM) 10K type strain sequencing project: providing services to taxonomists for standard genome sequencing and annotation.</title>
        <authorList>
            <consortium name="The Broad Institute Genomics Platform"/>
            <consortium name="The Broad Institute Genome Sequencing Center for Infectious Disease"/>
            <person name="Wu L."/>
            <person name="Ma J."/>
        </authorList>
    </citation>
    <scope>NUCLEOTIDE SEQUENCE [LARGE SCALE GENOMIC DNA]</scope>
    <source>
        <strain evidence="13">JCM 17927</strain>
    </source>
</reference>
<dbReference type="SMART" id="SM00448">
    <property type="entry name" value="REC"/>
    <property type="match status" value="1"/>
</dbReference>
<dbReference type="InterPro" id="IPR011110">
    <property type="entry name" value="Reg_prop"/>
</dbReference>
<comment type="caution">
    <text evidence="12">The sequence shown here is derived from an EMBL/GenBank/DDBJ whole genome shotgun (WGS) entry which is preliminary data.</text>
</comment>
<keyword evidence="5" id="KW-0238">DNA-binding</keyword>
<name>A0ABP8MQ55_9BACT</name>
<dbReference type="SUPFAM" id="SSF52172">
    <property type="entry name" value="CheY-like"/>
    <property type="match status" value="1"/>
</dbReference>
<dbReference type="InterPro" id="IPR001789">
    <property type="entry name" value="Sig_transdc_resp-reg_receiver"/>
</dbReference>
<dbReference type="InterPro" id="IPR005467">
    <property type="entry name" value="His_kinase_dom"/>
</dbReference>
<dbReference type="SMART" id="SM00342">
    <property type="entry name" value="HTH_ARAC"/>
    <property type="match status" value="1"/>
</dbReference>
<dbReference type="Proteomes" id="UP001501175">
    <property type="component" value="Unassembled WGS sequence"/>
</dbReference>
<dbReference type="SUPFAM" id="SSF47384">
    <property type="entry name" value="Homodimeric domain of signal transducing histidine kinase"/>
    <property type="match status" value="1"/>
</dbReference>
<feature type="domain" description="Response regulatory" evidence="11">
    <location>
        <begin position="1037"/>
        <end position="1153"/>
    </location>
</feature>
<dbReference type="InterPro" id="IPR018060">
    <property type="entry name" value="HTH_AraC"/>
</dbReference>
<dbReference type="Pfam" id="PF07494">
    <property type="entry name" value="Reg_prop"/>
    <property type="match status" value="1"/>
</dbReference>
<dbReference type="Pfam" id="PF00512">
    <property type="entry name" value="HisKA"/>
    <property type="match status" value="1"/>
</dbReference>
<evidence type="ECO:0000259" key="10">
    <source>
        <dbReference type="PROSITE" id="PS50109"/>
    </source>
</evidence>